<organism evidence="1 2">
    <name type="scientific">Flavobacterium fluvii</name>
    <dbReference type="NCBI Taxonomy" id="468056"/>
    <lineage>
        <taxon>Bacteria</taxon>
        <taxon>Pseudomonadati</taxon>
        <taxon>Bacteroidota</taxon>
        <taxon>Flavobacteriia</taxon>
        <taxon>Flavobacteriales</taxon>
        <taxon>Flavobacteriaceae</taxon>
        <taxon>Flavobacterium</taxon>
    </lineage>
</organism>
<dbReference type="Proteomes" id="UP000184516">
    <property type="component" value="Unassembled WGS sequence"/>
</dbReference>
<keyword evidence="2" id="KW-1185">Reference proteome</keyword>
<dbReference type="AlphaFoldDB" id="A0A1M5HXL0"/>
<sequence>MFRVFAFLQTNPTIFHNFMPKTEITAHEMDYQRTPQD</sequence>
<reference evidence="2" key="1">
    <citation type="submission" date="2016-11" db="EMBL/GenBank/DDBJ databases">
        <authorList>
            <person name="Varghese N."/>
            <person name="Submissions S."/>
        </authorList>
    </citation>
    <scope>NUCLEOTIDE SEQUENCE [LARGE SCALE GENOMIC DNA]</scope>
    <source>
        <strain evidence="2">DSM 19978</strain>
    </source>
</reference>
<dbReference type="STRING" id="468056.SAMN05443549_102425"/>
<dbReference type="EMBL" id="FQWB01000002">
    <property type="protein sequence ID" value="SHG20619.1"/>
    <property type="molecule type" value="Genomic_DNA"/>
</dbReference>
<gene>
    <name evidence="1" type="ORF">SAMN05443549_102425</name>
</gene>
<evidence type="ECO:0000313" key="2">
    <source>
        <dbReference type="Proteomes" id="UP000184516"/>
    </source>
</evidence>
<evidence type="ECO:0000313" key="1">
    <source>
        <dbReference type="EMBL" id="SHG20619.1"/>
    </source>
</evidence>
<accession>A0A1M5HXL0</accession>
<protein>
    <submittedName>
        <fullName evidence="1">Uncharacterized protein</fullName>
    </submittedName>
</protein>
<name>A0A1M5HXL0_9FLAO</name>
<proteinExistence type="predicted"/>